<organism evidence="2 3">
    <name type="scientific">Plutella xylostella</name>
    <name type="common">Diamondback moth</name>
    <name type="synonym">Plutella maculipennis</name>
    <dbReference type="NCBI Taxonomy" id="51655"/>
    <lineage>
        <taxon>Eukaryota</taxon>
        <taxon>Metazoa</taxon>
        <taxon>Ecdysozoa</taxon>
        <taxon>Arthropoda</taxon>
        <taxon>Hexapoda</taxon>
        <taxon>Insecta</taxon>
        <taxon>Pterygota</taxon>
        <taxon>Neoptera</taxon>
        <taxon>Endopterygota</taxon>
        <taxon>Lepidoptera</taxon>
        <taxon>Glossata</taxon>
        <taxon>Ditrysia</taxon>
        <taxon>Yponomeutoidea</taxon>
        <taxon>Plutellidae</taxon>
        <taxon>Plutella</taxon>
    </lineage>
</organism>
<dbReference type="InterPro" id="IPR004119">
    <property type="entry name" value="EcKL"/>
</dbReference>
<dbReference type="EMBL" id="CAJHNJ030000201">
    <property type="protein sequence ID" value="CAG9137274.1"/>
    <property type="molecule type" value="Genomic_DNA"/>
</dbReference>
<dbReference type="Proteomes" id="UP000653454">
    <property type="component" value="Unassembled WGS sequence"/>
</dbReference>
<sequence>MVGAPQLTDISKYLTAEVLARAFRVKTGSDDSVRSVEVTRAAAAGEGLISAVWRIHVQGDSHKATFVVKALISNLLLRKSLDCHKYFQREALFFCEILPVLIALQKSLGAKEKLQENFPMCYSCHCDGKNDYILMEDMSEYGCEGMAENPSLSERDMTLKVLAHLHATSMALRVKNPDLFRRIAESIPEMYYRETRREYYSKYLQNAIEIDRVALAEYEDPKTSVYYKKFDELSSNDVYSQLQSLTSPDSSKHNAINHGDAWCPNFLVSKDRCVAVDFQLARCASPATDLAYFIMSADLCKTTTEFTEAVQVYHSALSYYLEDMGFKADEVLSYEDLQEELAKYGKFGVLACLTTIALRASDERCDVLTSESFEVNYAGADVIPLEHLWKLKPLVEEEHKLRLLHVIRTAVDLSLI</sequence>
<accession>A0A8S4GBI3</accession>
<protein>
    <submittedName>
        <fullName evidence="2">(diamondback moth) hypothetical protein</fullName>
    </submittedName>
</protein>
<dbReference type="PANTHER" id="PTHR11012:SF30">
    <property type="entry name" value="PROTEIN KINASE-LIKE DOMAIN-CONTAINING"/>
    <property type="match status" value="1"/>
</dbReference>
<comment type="caution">
    <text evidence="2">The sequence shown here is derived from an EMBL/GenBank/DDBJ whole genome shotgun (WGS) entry which is preliminary data.</text>
</comment>
<feature type="domain" description="CHK kinase-like" evidence="1">
    <location>
        <begin position="133"/>
        <end position="323"/>
    </location>
</feature>
<dbReference type="SUPFAM" id="SSF56112">
    <property type="entry name" value="Protein kinase-like (PK-like)"/>
    <property type="match status" value="1"/>
</dbReference>
<dbReference type="Gene3D" id="3.90.1200.10">
    <property type="match status" value="1"/>
</dbReference>
<gene>
    <name evidence="2" type="ORF">PLXY2_LOCUS15524</name>
</gene>
<keyword evidence="3" id="KW-1185">Reference proteome</keyword>
<name>A0A8S4GBI3_PLUXY</name>
<dbReference type="Pfam" id="PF02958">
    <property type="entry name" value="EcKL"/>
    <property type="match status" value="1"/>
</dbReference>
<proteinExistence type="predicted"/>
<dbReference type="PANTHER" id="PTHR11012">
    <property type="entry name" value="PROTEIN KINASE-LIKE DOMAIN-CONTAINING"/>
    <property type="match status" value="1"/>
</dbReference>
<evidence type="ECO:0000313" key="3">
    <source>
        <dbReference type="Proteomes" id="UP000653454"/>
    </source>
</evidence>
<dbReference type="InterPro" id="IPR011009">
    <property type="entry name" value="Kinase-like_dom_sf"/>
</dbReference>
<reference evidence="2" key="1">
    <citation type="submission" date="2020-11" db="EMBL/GenBank/DDBJ databases">
        <authorList>
            <person name="Whiteford S."/>
        </authorList>
    </citation>
    <scope>NUCLEOTIDE SEQUENCE</scope>
</reference>
<dbReference type="SMART" id="SM00587">
    <property type="entry name" value="CHK"/>
    <property type="match status" value="1"/>
</dbReference>
<evidence type="ECO:0000259" key="1">
    <source>
        <dbReference type="SMART" id="SM00587"/>
    </source>
</evidence>
<dbReference type="AlphaFoldDB" id="A0A8S4GBI3"/>
<dbReference type="InterPro" id="IPR015897">
    <property type="entry name" value="CHK_kinase-like"/>
</dbReference>
<evidence type="ECO:0000313" key="2">
    <source>
        <dbReference type="EMBL" id="CAG9137274.1"/>
    </source>
</evidence>